<dbReference type="GO" id="GO:0005524">
    <property type="term" value="F:ATP binding"/>
    <property type="evidence" value="ECO:0007669"/>
    <property type="project" value="UniProtKB-KW"/>
</dbReference>
<dbReference type="FunFam" id="3.40.50.10810:FF:000003">
    <property type="entry name" value="chromodomain-helicase-DNA-binding protein 8 isoform X4"/>
    <property type="match status" value="1"/>
</dbReference>
<feature type="compositionally biased region" description="Basic and acidic residues" evidence="7">
    <location>
        <begin position="781"/>
        <end position="813"/>
    </location>
</feature>
<dbReference type="SUPFAM" id="SSF52540">
    <property type="entry name" value="P-loop containing nucleoside triphosphate hydrolases"/>
    <property type="match status" value="2"/>
</dbReference>
<dbReference type="SMART" id="SM00298">
    <property type="entry name" value="CHROMO"/>
    <property type="match status" value="2"/>
</dbReference>
<dbReference type="PANTHER" id="PTHR45623">
    <property type="entry name" value="CHROMODOMAIN-HELICASE-DNA-BINDING PROTEIN 3-RELATED-RELATED"/>
    <property type="match status" value="1"/>
</dbReference>
<dbReference type="OMA" id="KWHQDGQ"/>
<keyword evidence="6" id="KW-0539">Nucleus</keyword>
<keyword evidence="3" id="KW-0547">Nucleotide-binding</keyword>
<proteinExistence type="predicted"/>
<dbReference type="PROSITE" id="PS51192">
    <property type="entry name" value="HELICASE_ATP_BIND_1"/>
    <property type="match status" value="1"/>
</dbReference>
<dbReference type="CDD" id="cd18793">
    <property type="entry name" value="SF2_C_SNF"/>
    <property type="match status" value="1"/>
</dbReference>
<feature type="domain" description="Helicase ATP-binding" evidence="9">
    <location>
        <begin position="217"/>
        <end position="396"/>
    </location>
</feature>
<dbReference type="InterPro" id="IPR027417">
    <property type="entry name" value="P-loop_NTPase"/>
</dbReference>
<reference evidence="11 12" key="2">
    <citation type="submission" date="2018-11" db="EMBL/GenBank/DDBJ databases">
        <authorList>
            <consortium name="Pathogen Informatics"/>
        </authorList>
    </citation>
    <scope>NUCLEOTIDE SEQUENCE [LARGE SCALE GENOMIC DNA]</scope>
    <source>
        <strain evidence="11 12">MHpl1</strain>
    </source>
</reference>
<dbReference type="InterPro" id="IPR049730">
    <property type="entry name" value="SNF2/RAD54-like_C"/>
</dbReference>
<dbReference type="Gene3D" id="3.40.50.10810">
    <property type="entry name" value="Tandem AAA-ATPase domain"/>
    <property type="match status" value="1"/>
</dbReference>
<evidence type="ECO:0000313" key="12">
    <source>
        <dbReference type="Proteomes" id="UP000268014"/>
    </source>
</evidence>
<dbReference type="CDD" id="cd17995">
    <property type="entry name" value="DEXHc_CHD6_7_8_9"/>
    <property type="match status" value="1"/>
</dbReference>
<dbReference type="OrthoDB" id="5857104at2759"/>
<gene>
    <name evidence="11" type="ORF">HPLM_LOCUS8803</name>
</gene>
<dbReference type="GO" id="GO:0042393">
    <property type="term" value="F:histone binding"/>
    <property type="evidence" value="ECO:0007669"/>
    <property type="project" value="TreeGrafter"/>
</dbReference>
<feature type="domain" description="Chromo" evidence="8">
    <location>
        <begin position="50"/>
        <end position="115"/>
    </location>
</feature>
<reference evidence="13" key="1">
    <citation type="submission" date="2016-04" db="UniProtKB">
        <authorList>
            <consortium name="WormBaseParasite"/>
        </authorList>
    </citation>
    <scope>IDENTIFICATION</scope>
</reference>
<feature type="compositionally biased region" description="Pro residues" evidence="7">
    <location>
        <begin position="1437"/>
        <end position="1447"/>
    </location>
</feature>
<dbReference type="PROSITE" id="PS50013">
    <property type="entry name" value="CHROMO_2"/>
    <property type="match status" value="2"/>
</dbReference>
<dbReference type="InterPro" id="IPR014001">
    <property type="entry name" value="Helicase_ATP-bd"/>
</dbReference>
<feature type="compositionally biased region" description="Basic and acidic residues" evidence="7">
    <location>
        <begin position="1478"/>
        <end position="1489"/>
    </location>
</feature>
<dbReference type="WBParaSite" id="HPLM_0000881101-mRNA-1">
    <property type="protein sequence ID" value="HPLM_0000881101-mRNA-1"/>
    <property type="gene ID" value="HPLM_0000881101"/>
</dbReference>
<feature type="region of interest" description="Disordered" evidence="7">
    <location>
        <begin position="1"/>
        <end position="46"/>
    </location>
</feature>
<keyword evidence="12" id="KW-1185">Reference proteome</keyword>
<keyword evidence="5" id="KW-0067">ATP-binding</keyword>
<evidence type="ECO:0000256" key="6">
    <source>
        <dbReference type="ARBA" id="ARBA00023242"/>
    </source>
</evidence>
<dbReference type="SMART" id="SM00487">
    <property type="entry name" value="DEXDc"/>
    <property type="match status" value="1"/>
</dbReference>
<dbReference type="Gene3D" id="2.40.50.40">
    <property type="match status" value="2"/>
</dbReference>
<dbReference type="InterPro" id="IPR023780">
    <property type="entry name" value="Chromo_domain"/>
</dbReference>
<evidence type="ECO:0000313" key="11">
    <source>
        <dbReference type="EMBL" id="VDO35854.1"/>
    </source>
</evidence>
<dbReference type="InterPro" id="IPR000953">
    <property type="entry name" value="Chromo/chromo_shadow_dom"/>
</dbReference>
<evidence type="ECO:0000313" key="13">
    <source>
        <dbReference type="WBParaSite" id="HPLM_0000881101-mRNA-1"/>
    </source>
</evidence>
<keyword evidence="2" id="KW-0677">Repeat</keyword>
<feature type="region of interest" description="Disordered" evidence="7">
    <location>
        <begin position="781"/>
        <end position="843"/>
    </location>
</feature>
<dbReference type="InterPro" id="IPR000330">
    <property type="entry name" value="SNF2_N"/>
</dbReference>
<dbReference type="EMBL" id="UZAF01016935">
    <property type="protein sequence ID" value="VDO35854.1"/>
    <property type="molecule type" value="Genomic_DNA"/>
</dbReference>
<comment type="subcellular location">
    <subcellularLocation>
        <location evidence="1">Nucleus</location>
    </subcellularLocation>
</comment>
<dbReference type="GO" id="GO:0005634">
    <property type="term" value="C:nucleus"/>
    <property type="evidence" value="ECO:0007669"/>
    <property type="project" value="UniProtKB-SubCell"/>
</dbReference>
<feature type="compositionally biased region" description="Low complexity" evidence="7">
    <location>
        <begin position="1423"/>
        <end position="1436"/>
    </location>
</feature>
<dbReference type="GO" id="GO:0140658">
    <property type="term" value="F:ATP-dependent chromatin remodeler activity"/>
    <property type="evidence" value="ECO:0007669"/>
    <property type="project" value="TreeGrafter"/>
</dbReference>
<dbReference type="InterPro" id="IPR001650">
    <property type="entry name" value="Helicase_C-like"/>
</dbReference>
<evidence type="ECO:0000256" key="3">
    <source>
        <dbReference type="ARBA" id="ARBA00022741"/>
    </source>
</evidence>
<dbReference type="Gene3D" id="1.10.10.60">
    <property type="entry name" value="Homeodomain-like"/>
    <property type="match status" value="1"/>
</dbReference>
<evidence type="ECO:0000256" key="4">
    <source>
        <dbReference type="ARBA" id="ARBA00022801"/>
    </source>
</evidence>
<feature type="domain" description="Chromo" evidence="8">
    <location>
        <begin position="122"/>
        <end position="189"/>
    </location>
</feature>
<dbReference type="GO" id="GO:0003677">
    <property type="term" value="F:DNA binding"/>
    <property type="evidence" value="ECO:0007669"/>
    <property type="project" value="TreeGrafter"/>
</dbReference>
<feature type="compositionally biased region" description="Basic residues" evidence="7">
    <location>
        <begin position="825"/>
        <end position="836"/>
    </location>
</feature>
<dbReference type="GO" id="GO:0003682">
    <property type="term" value="F:chromatin binding"/>
    <property type="evidence" value="ECO:0007669"/>
    <property type="project" value="TreeGrafter"/>
</dbReference>
<evidence type="ECO:0000256" key="5">
    <source>
        <dbReference type="ARBA" id="ARBA00022840"/>
    </source>
</evidence>
<evidence type="ECO:0000256" key="2">
    <source>
        <dbReference type="ARBA" id="ARBA00022737"/>
    </source>
</evidence>
<evidence type="ECO:0000259" key="8">
    <source>
        <dbReference type="PROSITE" id="PS50013"/>
    </source>
</evidence>
<feature type="compositionally biased region" description="Acidic residues" evidence="7">
    <location>
        <begin position="13"/>
        <end position="22"/>
    </location>
</feature>
<dbReference type="InterPro" id="IPR056342">
    <property type="entry name" value="HTH_CHD6-9"/>
</dbReference>
<feature type="region of interest" description="Disordered" evidence="7">
    <location>
        <begin position="1421"/>
        <end position="1499"/>
    </location>
</feature>
<dbReference type="FunFam" id="3.40.50.300:FF:000015">
    <property type="entry name" value="chromodomain-helicase-DNA-binding protein 9 isoform X1"/>
    <property type="match status" value="1"/>
</dbReference>
<dbReference type="InterPro" id="IPR038718">
    <property type="entry name" value="SNF2-like_sf"/>
</dbReference>
<evidence type="ECO:0000259" key="9">
    <source>
        <dbReference type="PROSITE" id="PS51192"/>
    </source>
</evidence>
<dbReference type="SMART" id="SM00490">
    <property type="entry name" value="HELICc"/>
    <property type="match status" value="1"/>
</dbReference>
<dbReference type="Pfam" id="PF00385">
    <property type="entry name" value="Chromo"/>
    <property type="match status" value="2"/>
</dbReference>
<dbReference type="Pfam" id="PF00176">
    <property type="entry name" value="SNF2-rel_dom"/>
    <property type="match status" value="1"/>
</dbReference>
<dbReference type="GO" id="GO:0016887">
    <property type="term" value="F:ATP hydrolysis activity"/>
    <property type="evidence" value="ECO:0007669"/>
    <property type="project" value="TreeGrafter"/>
</dbReference>
<dbReference type="Pfam" id="PF23078">
    <property type="entry name" value="HTH_CHD6-9"/>
    <property type="match status" value="1"/>
</dbReference>
<dbReference type="STRING" id="6290.A0A158QMM9"/>
<feature type="compositionally biased region" description="Polar residues" evidence="7">
    <location>
        <begin position="1454"/>
        <end position="1463"/>
    </location>
</feature>
<protein>
    <submittedName>
        <fullName evidence="13">DNA helicase</fullName>
    </submittedName>
</protein>
<dbReference type="PANTHER" id="PTHR45623:SF11">
    <property type="entry name" value="KISMET, ISOFORM C"/>
    <property type="match status" value="1"/>
</dbReference>
<organism evidence="13">
    <name type="scientific">Haemonchus placei</name>
    <name type="common">Barber's pole worm</name>
    <dbReference type="NCBI Taxonomy" id="6290"/>
    <lineage>
        <taxon>Eukaryota</taxon>
        <taxon>Metazoa</taxon>
        <taxon>Ecdysozoa</taxon>
        <taxon>Nematoda</taxon>
        <taxon>Chromadorea</taxon>
        <taxon>Rhabditida</taxon>
        <taxon>Rhabditina</taxon>
        <taxon>Rhabditomorpha</taxon>
        <taxon>Strongyloidea</taxon>
        <taxon>Trichostrongylidae</taxon>
        <taxon>Haemonchus</taxon>
    </lineage>
</organism>
<name>A0A158QMM9_HAEPC</name>
<evidence type="ECO:0000259" key="10">
    <source>
        <dbReference type="PROSITE" id="PS51194"/>
    </source>
</evidence>
<feature type="domain" description="Helicase C-terminal" evidence="10">
    <location>
        <begin position="534"/>
        <end position="685"/>
    </location>
</feature>
<dbReference type="SUPFAM" id="SSF54160">
    <property type="entry name" value="Chromo domain-like"/>
    <property type="match status" value="2"/>
</dbReference>
<dbReference type="CDD" id="cd18659">
    <property type="entry name" value="CD2_tandem"/>
    <property type="match status" value="1"/>
</dbReference>
<dbReference type="PROSITE" id="PS51194">
    <property type="entry name" value="HELICASE_CTER"/>
    <property type="match status" value="1"/>
</dbReference>
<dbReference type="GO" id="GO:0000785">
    <property type="term" value="C:chromatin"/>
    <property type="evidence" value="ECO:0007669"/>
    <property type="project" value="TreeGrafter"/>
</dbReference>
<dbReference type="GO" id="GO:0010468">
    <property type="term" value="P:regulation of gene expression"/>
    <property type="evidence" value="ECO:0007669"/>
    <property type="project" value="TreeGrafter"/>
</dbReference>
<keyword evidence="4" id="KW-0378">Hydrolase</keyword>
<dbReference type="Gene3D" id="3.40.50.300">
    <property type="entry name" value="P-loop containing nucleotide triphosphate hydrolases"/>
    <property type="match status" value="1"/>
</dbReference>
<evidence type="ECO:0000256" key="1">
    <source>
        <dbReference type="ARBA" id="ARBA00004123"/>
    </source>
</evidence>
<dbReference type="InterPro" id="IPR016197">
    <property type="entry name" value="Chromo-like_dom_sf"/>
</dbReference>
<evidence type="ECO:0000256" key="7">
    <source>
        <dbReference type="SAM" id="MobiDB-lite"/>
    </source>
</evidence>
<accession>A0A158QMM9</accession>
<sequence>MLVQSRKKKSVDDSGDDDDDFVPDGRSRKSSKRASKPSKEVGDDDDVSNLEFIQILNQRDGSDGGEQQYLVKWKGKAYVHCEWKTLKELEEVDKRAVAKVKRFRQKKSHSNNDNEDFNSDYTVVDRVVDVGTGDDGLEYALVKWKSLAYDEVTWEPVESIPEEKVALWKKRQVIDKAKVKEKPRPKANEWSKMPDDIIWKDGNTLREYQFEGVDWLLYCYYNERNCILADEMGLGKTVQTITFLSQIYEYGIHGPFLIVVPLSTIHNWVREFETWTDMNAVVYHGSQHSRDVIQQYEIYYAKQHSSGNKSWRKNLVKLDALITTFEMVVTDCEFLRKIPFRVCVIDEAHRLKNRNCKLLTGGLHAFRMEHRVLLTGTPLQNNIEELFSLLNFLHPQQFSSSAAFLEQFGQCQSDEQVQKLQEILKPMMLRRLKEDVEKSLQPKEETIIEVQLSDMQKKYYRAILERNFSHLCKGSSAPSLMNVMMELRKCCNHPFLIQGAEETILSELRLLHPEWDEETLAHKALVQASGKVVLIEKLLPKLRNDGHKVLIFSQMVKVLDLLEEFLVNMNYPFERIDGNVRGDMRQASIDRFSKKDSDRFVFLLCTRAGGLGINLTAADTVIIFDSDWNPQNDLQAQARCHRIGQTKMVKVYRLVTANTYEREMFDKASLKLGLDKAVLQSTTALKESSTSLSKKDVEELLKKGAYGSIMDENVDEGSKFSEEDIETILQRRTTTITLEPGQKGSLFAKAAFNSTHNRGDDIDIDDPNFWTKWAEKAQVDIEKATATPDSRDLIMQEPRKRTKRFEENSLKEGEDSDGSDELGKGRKRGSANRKRRRGDDEDGDYVNYRPDELAFNKSEYFKVEKVLASWGWGRWSEMKKSGELEVSEMDIAHMARTLLLHCVREYRGDERVRQTVWQLIAPQGAKNAKEAKGSQSIYHQGWAALPEFNPPNFALDASFQRHVHRHANKLLVKIDQLRHLQKTIIGNKAADIEAGAEWSTIDISVPTLIEPMCDGWDADCDKCLLIGIYKHGLDNVDAIRADEKLCFATKTGLPETFPGAAEISTRFRRLIAVSQRNITDPVYEKLRWSRREEQEYMRVLRSFGMKDKRNDPTMIDWDAFRAFSPLLEKKSDEEMQEHLYCILAMCTKAQGGELSALDTKRALSVDAMTSRKAQKLMNRLHLTRKVHALAAGLDKVTPMLKLCCAEAMPSGWTTQHDKELISVCDQHGIDNISANILQKPAFQKIIRPTEKTLLRRVIEVCTTVETGKWNGTATTDSVDDSDAEERVRAQFEFFLRRIIVEFLSSNAVVFKVRRGRKRAVDSDAQKMRALMQQSMLSQMGDLPLAAAMLQSAMFMPQLMGNNAAAAQLLGSLFAMAGEFSLKIQNIFSVHFKNFHRRSLTGNPYTLCFTGKEPPPAVRTPVVTSAAADSAPSSAKPSAPPTPKPSTPKPLSAATTPAPSSKPVSATPTPAPLTPKAETSPRLEPGEIPKKASNAGTSTLLPASKWPTLSKLASWLDAHPEANVHSSSVPLAQVCVKQCIFFLLLNSASLTGASSSAASAALAAEAATKQQLEALQMQMLMQQTLLQQSLLGFNPYALTGSASSTSSANAKVGNCFFPHEFIVVLTGTISGHTLA</sequence>
<dbReference type="Proteomes" id="UP000268014">
    <property type="component" value="Unassembled WGS sequence"/>
</dbReference>
<dbReference type="Pfam" id="PF00271">
    <property type="entry name" value="Helicase_C"/>
    <property type="match status" value="1"/>
</dbReference>